<evidence type="ECO:0000256" key="1">
    <source>
        <dbReference type="ARBA" id="ARBA00023235"/>
    </source>
</evidence>
<dbReference type="EMBL" id="QRGO01000001">
    <property type="protein sequence ID" value="RDV03202.1"/>
    <property type="molecule type" value="Genomic_DNA"/>
</dbReference>
<dbReference type="Proteomes" id="UP000263993">
    <property type="component" value="Unassembled WGS sequence"/>
</dbReference>
<evidence type="ECO:0000259" key="3">
    <source>
        <dbReference type="Pfam" id="PF01361"/>
    </source>
</evidence>
<dbReference type="AlphaFoldDB" id="A0A371B6S0"/>
<evidence type="ECO:0000313" key="5">
    <source>
        <dbReference type="Proteomes" id="UP000263993"/>
    </source>
</evidence>
<dbReference type="Gene3D" id="3.30.429.10">
    <property type="entry name" value="Macrophage Migration Inhibitory Factor"/>
    <property type="match status" value="1"/>
</dbReference>
<dbReference type="PIRSF" id="PIRSF037799">
    <property type="entry name" value="Tautomer_YdcE_prd"/>
    <property type="match status" value="1"/>
</dbReference>
<keyword evidence="5" id="KW-1185">Reference proteome</keyword>
<organism evidence="4 5">
    <name type="scientific">Undibacter mobilis</name>
    <dbReference type="NCBI Taxonomy" id="2292256"/>
    <lineage>
        <taxon>Bacteria</taxon>
        <taxon>Pseudomonadati</taxon>
        <taxon>Pseudomonadota</taxon>
        <taxon>Alphaproteobacteria</taxon>
        <taxon>Hyphomicrobiales</taxon>
        <taxon>Nitrobacteraceae</taxon>
        <taxon>Undibacter</taxon>
    </lineage>
</organism>
<protein>
    <submittedName>
        <fullName evidence="4">4-oxalocrotonate tautomerase</fullName>
    </submittedName>
</protein>
<dbReference type="InterPro" id="IPR004370">
    <property type="entry name" value="4-OT-like_dom"/>
</dbReference>
<comment type="caution">
    <text evidence="4">The sequence shown here is derived from an EMBL/GenBank/DDBJ whole genome shotgun (WGS) entry which is preliminary data.</text>
</comment>
<dbReference type="SUPFAM" id="SSF55331">
    <property type="entry name" value="Tautomerase/MIF"/>
    <property type="match status" value="1"/>
</dbReference>
<gene>
    <name evidence="4" type="ORF">DXH78_00505</name>
</gene>
<dbReference type="Pfam" id="PF01361">
    <property type="entry name" value="Tautomerase"/>
    <property type="match status" value="1"/>
</dbReference>
<name>A0A371B6S0_9BRAD</name>
<feature type="active site" description="Proton acceptor; via imino nitrogen" evidence="2">
    <location>
        <position position="2"/>
    </location>
</feature>
<reference evidence="5" key="1">
    <citation type="submission" date="2018-08" db="EMBL/GenBank/DDBJ databases">
        <authorList>
            <person name="Kim S.-J."/>
            <person name="Jung G.-Y."/>
        </authorList>
    </citation>
    <scope>NUCLEOTIDE SEQUENCE [LARGE SCALE GENOMIC DNA]</scope>
    <source>
        <strain evidence="5">GY_H</strain>
    </source>
</reference>
<dbReference type="InterPro" id="IPR014347">
    <property type="entry name" value="Tautomerase/MIF_sf"/>
</dbReference>
<dbReference type="RefSeq" id="WP_115515230.1">
    <property type="nucleotide sequence ID" value="NZ_QRGO01000001.1"/>
</dbReference>
<accession>A0A371B6S0</accession>
<dbReference type="GO" id="GO:0005737">
    <property type="term" value="C:cytoplasm"/>
    <property type="evidence" value="ECO:0007669"/>
    <property type="project" value="InterPro"/>
</dbReference>
<proteinExistence type="predicted"/>
<feature type="domain" description="4-oxalocrotonate tautomerase-like" evidence="3">
    <location>
        <begin position="2"/>
        <end position="55"/>
    </location>
</feature>
<dbReference type="GO" id="GO:0016862">
    <property type="term" value="F:intramolecular oxidoreductase activity, interconverting keto- and enol-groups"/>
    <property type="evidence" value="ECO:0007669"/>
    <property type="project" value="InterPro"/>
</dbReference>
<dbReference type="OrthoDB" id="3395834at2"/>
<evidence type="ECO:0000256" key="2">
    <source>
        <dbReference type="PIRSR" id="PIRSR037799-1"/>
    </source>
</evidence>
<sequence length="77" mass="8298">MPHIVVKMFAGRSDADKARLADALSRAVIETLGSTDKSISVGIEDIKPENWGAEVYRPDIAAKLDTIFKAPGYDPPA</sequence>
<keyword evidence="1" id="KW-0413">Isomerase</keyword>
<evidence type="ECO:0000313" key="4">
    <source>
        <dbReference type="EMBL" id="RDV03202.1"/>
    </source>
</evidence>
<dbReference type="InterPro" id="IPR017284">
    <property type="entry name" value="Tautomerase_PptA"/>
</dbReference>